<dbReference type="SUPFAM" id="SSF53383">
    <property type="entry name" value="PLP-dependent transferases"/>
    <property type="match status" value="1"/>
</dbReference>
<evidence type="ECO:0000256" key="3">
    <source>
        <dbReference type="ARBA" id="ARBA00007441"/>
    </source>
</evidence>
<dbReference type="OrthoDB" id="7042322at2759"/>
<comment type="subunit">
    <text evidence="4">Homodimer.</text>
</comment>
<evidence type="ECO:0000313" key="16">
    <source>
        <dbReference type="EMBL" id="GFG31578.1"/>
    </source>
</evidence>
<keyword evidence="8" id="KW-0808">Transferase</keyword>
<keyword evidence="10" id="KW-0663">Pyridoxal phosphate</keyword>
<dbReference type="AlphaFoldDB" id="A0A6L2PLZ7"/>
<evidence type="ECO:0000313" key="17">
    <source>
        <dbReference type="Proteomes" id="UP000502823"/>
    </source>
</evidence>
<comment type="pathway">
    <text evidence="2">Amino-acid degradation; L-phenylalanine degradation; acetoacetate and fumarate from L-phenylalanine: step 2/6.</text>
</comment>
<keyword evidence="17" id="KW-1185">Reference proteome</keyword>
<dbReference type="PROSITE" id="PS00105">
    <property type="entry name" value="AA_TRANSFER_CLASS_1"/>
    <property type="match status" value="1"/>
</dbReference>
<evidence type="ECO:0000256" key="10">
    <source>
        <dbReference type="ARBA" id="ARBA00022898"/>
    </source>
</evidence>
<protein>
    <recommendedName>
        <fullName evidence="6">Tyrosine aminotransferase</fullName>
        <ecNumber evidence="5">2.6.1.5</ecNumber>
    </recommendedName>
    <alternativeName>
        <fullName evidence="12">L-tyrosine:2-oxoglutarate aminotransferase</fullName>
    </alternativeName>
</protein>
<evidence type="ECO:0000256" key="13">
    <source>
        <dbReference type="ARBA" id="ARBA00047798"/>
    </source>
</evidence>
<proteinExistence type="inferred from homology"/>
<comment type="cofactor">
    <cofactor evidence="1">
        <name>pyridoxal 5'-phosphate</name>
        <dbReference type="ChEBI" id="CHEBI:597326"/>
    </cofactor>
</comment>
<gene>
    <name evidence="16" type="ORF">Cfor_08050</name>
</gene>
<keyword evidence="7" id="KW-0032">Aminotransferase</keyword>
<dbReference type="InterPro" id="IPR004838">
    <property type="entry name" value="NHTrfase_class1_PyrdxlP-BS"/>
</dbReference>
<dbReference type="Proteomes" id="UP000502823">
    <property type="component" value="Unassembled WGS sequence"/>
</dbReference>
<dbReference type="FunCoup" id="A0A6L2PLZ7">
    <property type="interactions" value="67"/>
</dbReference>
<dbReference type="FunFam" id="3.40.640.10:FF:000048">
    <property type="entry name" value="tyrosine aminotransferase"/>
    <property type="match status" value="1"/>
</dbReference>
<keyword evidence="11" id="KW-0585">Phenylalanine catabolism</keyword>
<organism evidence="16 17">
    <name type="scientific">Coptotermes formosanus</name>
    <name type="common">Formosan subterranean termite</name>
    <dbReference type="NCBI Taxonomy" id="36987"/>
    <lineage>
        <taxon>Eukaryota</taxon>
        <taxon>Metazoa</taxon>
        <taxon>Ecdysozoa</taxon>
        <taxon>Arthropoda</taxon>
        <taxon>Hexapoda</taxon>
        <taxon>Insecta</taxon>
        <taxon>Pterygota</taxon>
        <taxon>Neoptera</taxon>
        <taxon>Polyneoptera</taxon>
        <taxon>Dictyoptera</taxon>
        <taxon>Blattodea</taxon>
        <taxon>Blattoidea</taxon>
        <taxon>Termitoidae</taxon>
        <taxon>Rhinotermitidae</taxon>
        <taxon>Coptotermes</taxon>
    </lineage>
</organism>
<dbReference type="GO" id="GO:0004838">
    <property type="term" value="F:L-tyrosine-2-oxoglutarate transaminase activity"/>
    <property type="evidence" value="ECO:0007669"/>
    <property type="project" value="InterPro"/>
</dbReference>
<sequence>VVCHRFYHVSSHSSRSFWNHKLKFLMFSGDPTVFGNLQPPVEVIEAVQESLLSIRYNGYAPSTGYHEAREAVARYSSSGTVTVDPENVVLCSGCSCALDLCITVLANPGQNILVPRPGFSIYRTLAEGLGIRVKFYNLQPERGWEVDTTHLRNQIDTATAAVVINNPSNPCGSVYSREHLMDILQVARAKFVPVIADEIYEHMVFPGQTFHPLASLSKDVPILSCSGLTKRFLVPGWRMGWIIIHDRHDIFEQAEVRSGLQRLSQRIIGSNTLIQGALPCILQRTPEKFYEDTVRTLQRHADIAHSALSLVRGLTPVMPKGALYMMVSITMTEFPEFRSELHFVEQMVTEESVFCLPSKCFDYPNYMRLVLTVPEGHLREACQRIADFCRRHHRPEKGAHNGDRHRSSSNDTGTGVDALSSNKAGTNVEECTSNNAETNVDTHSSRTDNTNVDILSSRNDNTNVDTLSSNKANTNLDTLNSNKTSTNVDTLISNKDNTNVDTLSSNKDNTNVDTCIANTLTTYCSSLKVP</sequence>
<dbReference type="CDD" id="cd00609">
    <property type="entry name" value="AAT_like"/>
    <property type="match status" value="1"/>
</dbReference>
<evidence type="ECO:0000256" key="11">
    <source>
        <dbReference type="ARBA" id="ARBA00023232"/>
    </source>
</evidence>
<dbReference type="Gene3D" id="3.40.640.10">
    <property type="entry name" value="Type I PLP-dependent aspartate aminotransferase-like (Major domain)"/>
    <property type="match status" value="1"/>
</dbReference>
<comment type="similarity">
    <text evidence="3">Belongs to the class-I pyridoxal-phosphate-dependent aminotransferase family.</text>
</comment>
<dbReference type="InterPro" id="IPR015422">
    <property type="entry name" value="PyrdxlP-dep_Trfase_small"/>
</dbReference>
<evidence type="ECO:0000256" key="5">
    <source>
        <dbReference type="ARBA" id="ARBA00012749"/>
    </source>
</evidence>
<dbReference type="InterPro" id="IPR005958">
    <property type="entry name" value="TyrNic_aminoTrfase"/>
</dbReference>
<dbReference type="InParanoid" id="A0A6L2PLZ7"/>
<dbReference type="InterPro" id="IPR015421">
    <property type="entry name" value="PyrdxlP-dep_Trfase_major"/>
</dbReference>
<dbReference type="GO" id="GO:0006572">
    <property type="term" value="P:L-tyrosine catabolic process"/>
    <property type="evidence" value="ECO:0007669"/>
    <property type="project" value="UniProtKB-KW"/>
</dbReference>
<dbReference type="NCBIfam" id="TIGR01264">
    <property type="entry name" value="tyr_amTase_E"/>
    <property type="match status" value="1"/>
</dbReference>
<feature type="domain" description="Aminotransferase class I/classII large" evidence="15">
    <location>
        <begin position="28"/>
        <end position="385"/>
    </location>
</feature>
<dbReference type="EMBL" id="BLKM01010939">
    <property type="protein sequence ID" value="GFG31578.1"/>
    <property type="molecule type" value="Genomic_DNA"/>
</dbReference>
<dbReference type="UniPathway" id="UPA00139">
    <property type="reaction ID" value="UER00338"/>
</dbReference>
<evidence type="ECO:0000256" key="14">
    <source>
        <dbReference type="SAM" id="MobiDB-lite"/>
    </source>
</evidence>
<dbReference type="PANTHER" id="PTHR45744:SF2">
    <property type="entry name" value="TYROSINE AMINOTRANSFERASE"/>
    <property type="match status" value="1"/>
</dbReference>
<feature type="compositionally biased region" description="Basic and acidic residues" evidence="14">
    <location>
        <begin position="396"/>
        <end position="408"/>
    </location>
</feature>
<feature type="non-terminal residue" evidence="16">
    <location>
        <position position="1"/>
    </location>
</feature>
<evidence type="ECO:0000259" key="15">
    <source>
        <dbReference type="Pfam" id="PF00155"/>
    </source>
</evidence>
<dbReference type="GO" id="GO:0006559">
    <property type="term" value="P:L-phenylalanine catabolic process"/>
    <property type="evidence" value="ECO:0007669"/>
    <property type="project" value="UniProtKB-UniPathway"/>
</dbReference>
<feature type="region of interest" description="Disordered" evidence="14">
    <location>
        <begin position="393"/>
        <end position="480"/>
    </location>
</feature>
<accession>A0A6L2PLZ7</accession>
<comment type="catalytic activity">
    <reaction evidence="13">
        <text>L-tyrosine + 2-oxoglutarate = 3-(4-hydroxyphenyl)pyruvate + L-glutamate</text>
        <dbReference type="Rhea" id="RHEA:15093"/>
        <dbReference type="ChEBI" id="CHEBI:16810"/>
        <dbReference type="ChEBI" id="CHEBI:29985"/>
        <dbReference type="ChEBI" id="CHEBI:36242"/>
        <dbReference type="ChEBI" id="CHEBI:58315"/>
        <dbReference type="EC" id="2.6.1.5"/>
    </reaction>
</comment>
<evidence type="ECO:0000256" key="1">
    <source>
        <dbReference type="ARBA" id="ARBA00001933"/>
    </source>
</evidence>
<evidence type="ECO:0000256" key="4">
    <source>
        <dbReference type="ARBA" id="ARBA00011738"/>
    </source>
</evidence>
<dbReference type="PANTHER" id="PTHR45744">
    <property type="entry name" value="TYROSINE AMINOTRANSFERASE"/>
    <property type="match status" value="1"/>
</dbReference>
<name>A0A6L2PLZ7_COPFO</name>
<evidence type="ECO:0000256" key="2">
    <source>
        <dbReference type="ARBA" id="ARBA00005203"/>
    </source>
</evidence>
<keyword evidence="9" id="KW-0828">Tyrosine catabolism</keyword>
<dbReference type="EC" id="2.6.1.5" evidence="5"/>
<evidence type="ECO:0000256" key="6">
    <source>
        <dbReference type="ARBA" id="ARBA00015959"/>
    </source>
</evidence>
<reference evidence="17" key="1">
    <citation type="submission" date="2020-01" db="EMBL/GenBank/DDBJ databases">
        <title>Draft genome sequence of the Termite Coptotermes fromosanus.</title>
        <authorList>
            <person name="Itakura S."/>
            <person name="Yosikawa Y."/>
            <person name="Umezawa K."/>
        </authorList>
    </citation>
    <scope>NUCLEOTIDE SEQUENCE [LARGE SCALE GENOMIC DNA]</scope>
</reference>
<dbReference type="InterPro" id="IPR004839">
    <property type="entry name" value="Aminotransferase_I/II_large"/>
</dbReference>
<dbReference type="Pfam" id="PF00155">
    <property type="entry name" value="Aminotran_1_2"/>
    <property type="match status" value="1"/>
</dbReference>
<dbReference type="InterPro" id="IPR005957">
    <property type="entry name" value="Tyrosine_aminoTrfase"/>
</dbReference>
<dbReference type="NCBIfam" id="TIGR01265">
    <property type="entry name" value="tyr_nico_aTase"/>
    <property type="match status" value="1"/>
</dbReference>
<evidence type="ECO:0000256" key="12">
    <source>
        <dbReference type="ARBA" id="ARBA00031696"/>
    </source>
</evidence>
<evidence type="ECO:0000256" key="7">
    <source>
        <dbReference type="ARBA" id="ARBA00022576"/>
    </source>
</evidence>
<dbReference type="InterPro" id="IPR015424">
    <property type="entry name" value="PyrdxlP-dep_Trfase"/>
</dbReference>
<comment type="caution">
    <text evidence="16">The sequence shown here is derived from an EMBL/GenBank/DDBJ whole genome shotgun (WGS) entry which is preliminary data.</text>
</comment>
<feature type="compositionally biased region" description="Polar residues" evidence="14">
    <location>
        <begin position="409"/>
        <end position="480"/>
    </location>
</feature>
<dbReference type="GO" id="GO:0030170">
    <property type="term" value="F:pyridoxal phosphate binding"/>
    <property type="evidence" value="ECO:0007669"/>
    <property type="project" value="InterPro"/>
</dbReference>
<evidence type="ECO:0000256" key="9">
    <source>
        <dbReference type="ARBA" id="ARBA00022878"/>
    </source>
</evidence>
<evidence type="ECO:0000256" key="8">
    <source>
        <dbReference type="ARBA" id="ARBA00022679"/>
    </source>
</evidence>
<dbReference type="Gene3D" id="3.90.1150.10">
    <property type="entry name" value="Aspartate Aminotransferase, domain 1"/>
    <property type="match status" value="1"/>
</dbReference>